<proteinExistence type="predicted"/>
<dbReference type="Proteomes" id="UP000828390">
    <property type="component" value="Unassembled WGS sequence"/>
</dbReference>
<dbReference type="EMBL" id="JAIWYP010000003">
    <property type="protein sequence ID" value="KAH3854233.1"/>
    <property type="molecule type" value="Genomic_DNA"/>
</dbReference>
<reference evidence="1" key="1">
    <citation type="journal article" date="2019" name="bioRxiv">
        <title>The Genome of the Zebra Mussel, Dreissena polymorpha: A Resource for Invasive Species Research.</title>
        <authorList>
            <person name="McCartney M.A."/>
            <person name="Auch B."/>
            <person name="Kono T."/>
            <person name="Mallez S."/>
            <person name="Zhang Y."/>
            <person name="Obille A."/>
            <person name="Becker A."/>
            <person name="Abrahante J.E."/>
            <person name="Garbe J."/>
            <person name="Badalamenti J.P."/>
            <person name="Herman A."/>
            <person name="Mangelson H."/>
            <person name="Liachko I."/>
            <person name="Sullivan S."/>
            <person name="Sone E.D."/>
            <person name="Koren S."/>
            <person name="Silverstein K.A.T."/>
            <person name="Beckman K.B."/>
            <person name="Gohl D.M."/>
        </authorList>
    </citation>
    <scope>NUCLEOTIDE SEQUENCE</scope>
    <source>
        <strain evidence="1">Duluth1</strain>
        <tissue evidence="1">Whole animal</tissue>
    </source>
</reference>
<comment type="caution">
    <text evidence="1">The sequence shown here is derived from an EMBL/GenBank/DDBJ whole genome shotgun (WGS) entry which is preliminary data.</text>
</comment>
<organism evidence="1 2">
    <name type="scientific">Dreissena polymorpha</name>
    <name type="common">Zebra mussel</name>
    <name type="synonym">Mytilus polymorpha</name>
    <dbReference type="NCBI Taxonomy" id="45954"/>
    <lineage>
        <taxon>Eukaryota</taxon>
        <taxon>Metazoa</taxon>
        <taxon>Spiralia</taxon>
        <taxon>Lophotrochozoa</taxon>
        <taxon>Mollusca</taxon>
        <taxon>Bivalvia</taxon>
        <taxon>Autobranchia</taxon>
        <taxon>Heteroconchia</taxon>
        <taxon>Euheterodonta</taxon>
        <taxon>Imparidentia</taxon>
        <taxon>Neoheterodontei</taxon>
        <taxon>Myida</taxon>
        <taxon>Dreissenoidea</taxon>
        <taxon>Dreissenidae</taxon>
        <taxon>Dreissena</taxon>
    </lineage>
</organism>
<accession>A0A9D4R4S9</accession>
<name>A0A9D4R4S9_DREPO</name>
<reference evidence="1" key="2">
    <citation type="submission" date="2020-11" db="EMBL/GenBank/DDBJ databases">
        <authorList>
            <person name="McCartney M.A."/>
            <person name="Auch B."/>
            <person name="Kono T."/>
            <person name="Mallez S."/>
            <person name="Becker A."/>
            <person name="Gohl D.M."/>
            <person name="Silverstein K.A.T."/>
            <person name="Koren S."/>
            <person name="Bechman K.B."/>
            <person name="Herman A."/>
            <person name="Abrahante J.E."/>
            <person name="Garbe J."/>
        </authorList>
    </citation>
    <scope>NUCLEOTIDE SEQUENCE</scope>
    <source>
        <strain evidence="1">Duluth1</strain>
        <tissue evidence="1">Whole animal</tissue>
    </source>
</reference>
<gene>
    <name evidence="1" type="ORF">DPMN_096772</name>
</gene>
<keyword evidence="2" id="KW-1185">Reference proteome</keyword>
<dbReference type="AlphaFoldDB" id="A0A9D4R4S9"/>
<sequence>MAVGGNVFSVNVNGLLTDMVANDGPSVREHLRQNVNLTLMAYRLTSVLKSVVLSIWVEPLNHLTLQLGLQTELEHVMAVGGNVFSVNVNGLLTDMVADDGPVREHICQNVNLTFFGPAVEQTRLGTITTQVIQPYLTGTLSISGMNRECKRFWVPIRREVVSIRSIRISIINIP</sequence>
<protein>
    <submittedName>
        <fullName evidence="1">Uncharacterized protein</fullName>
    </submittedName>
</protein>
<evidence type="ECO:0000313" key="2">
    <source>
        <dbReference type="Proteomes" id="UP000828390"/>
    </source>
</evidence>
<evidence type="ECO:0000313" key="1">
    <source>
        <dbReference type="EMBL" id="KAH3854233.1"/>
    </source>
</evidence>